<organism evidence="2 3">
    <name type="scientific">Lacinutrix gracilariae</name>
    <dbReference type="NCBI Taxonomy" id="1747198"/>
    <lineage>
        <taxon>Bacteria</taxon>
        <taxon>Pseudomonadati</taxon>
        <taxon>Bacteroidota</taxon>
        <taxon>Flavobacteriia</taxon>
        <taxon>Flavobacteriales</taxon>
        <taxon>Flavobacteriaceae</taxon>
        <taxon>Lacinutrix</taxon>
    </lineage>
</organism>
<reference evidence="3" key="1">
    <citation type="journal article" date="2019" name="Int. J. Syst. Evol. Microbiol.">
        <title>The Global Catalogue of Microorganisms (GCM) 10K type strain sequencing project: providing services to taxonomists for standard genome sequencing and annotation.</title>
        <authorList>
            <consortium name="The Broad Institute Genomics Platform"/>
            <consortium name="The Broad Institute Genome Sequencing Center for Infectious Disease"/>
            <person name="Wu L."/>
            <person name="Ma J."/>
        </authorList>
    </citation>
    <scope>NUCLEOTIDE SEQUENCE [LARGE SCALE GENOMIC DNA]</scope>
    <source>
        <strain evidence="3">KCTC 42808</strain>
    </source>
</reference>
<gene>
    <name evidence="2" type="ORF">ACFSSB_01630</name>
</gene>
<evidence type="ECO:0000256" key="1">
    <source>
        <dbReference type="SAM" id="SignalP"/>
    </source>
</evidence>
<name>A0ABW5JWW6_9FLAO</name>
<dbReference type="EMBL" id="JBHULM010000001">
    <property type="protein sequence ID" value="MFD2541006.1"/>
    <property type="molecule type" value="Genomic_DNA"/>
</dbReference>
<dbReference type="Proteomes" id="UP001597467">
    <property type="component" value="Unassembled WGS sequence"/>
</dbReference>
<dbReference type="RefSeq" id="WP_379900254.1">
    <property type="nucleotide sequence ID" value="NZ_JBHULM010000001.1"/>
</dbReference>
<keyword evidence="3" id="KW-1185">Reference proteome</keyword>
<protein>
    <submittedName>
        <fullName evidence="2">Uncharacterized protein</fullName>
    </submittedName>
</protein>
<evidence type="ECO:0000313" key="2">
    <source>
        <dbReference type="EMBL" id="MFD2541006.1"/>
    </source>
</evidence>
<comment type="caution">
    <text evidence="2">The sequence shown here is derived from an EMBL/GenBank/DDBJ whole genome shotgun (WGS) entry which is preliminary data.</text>
</comment>
<sequence>MKQLFRNIMALSLLLAYSLSMSISMQNFIVDAVSDTKQHQDLARYQSDSKTPELSVFPDLELLSDLGGENDFNFHSEKFKTSFSFSKHFETYTKTKDNQYLFSCVNIQPGLDLDALLYPFHTFS</sequence>
<proteinExistence type="predicted"/>
<keyword evidence="1" id="KW-0732">Signal</keyword>
<accession>A0ABW5JWW6</accession>
<evidence type="ECO:0000313" key="3">
    <source>
        <dbReference type="Proteomes" id="UP001597467"/>
    </source>
</evidence>
<feature type="signal peptide" evidence="1">
    <location>
        <begin position="1"/>
        <end position="22"/>
    </location>
</feature>
<feature type="chain" id="PRO_5047502627" evidence="1">
    <location>
        <begin position="23"/>
        <end position="124"/>
    </location>
</feature>